<dbReference type="SUPFAM" id="SSF47729">
    <property type="entry name" value="IHF-like DNA-binding proteins"/>
    <property type="match status" value="1"/>
</dbReference>
<comment type="similarity">
    <text evidence="1 4">Belongs to the bacterial histone-like protein family.</text>
</comment>
<dbReference type="GO" id="GO:0005829">
    <property type="term" value="C:cytosol"/>
    <property type="evidence" value="ECO:0007669"/>
    <property type="project" value="TreeGrafter"/>
</dbReference>
<dbReference type="PANTHER" id="PTHR33175:SF3">
    <property type="entry name" value="DNA-BINDING PROTEIN HU-BETA"/>
    <property type="match status" value="1"/>
</dbReference>
<evidence type="ECO:0000256" key="3">
    <source>
        <dbReference type="ARBA" id="ARBA00023125"/>
    </source>
</evidence>
<dbReference type="RefSeq" id="WP_406607889.1">
    <property type="nucleotide sequence ID" value="NZ_PFKO01000265.1"/>
</dbReference>
<dbReference type="EMBL" id="PFIP01000131">
    <property type="protein sequence ID" value="PIX33714.1"/>
    <property type="molecule type" value="Genomic_DNA"/>
</dbReference>
<dbReference type="SMART" id="SM00411">
    <property type="entry name" value="BHL"/>
    <property type="match status" value="1"/>
</dbReference>
<dbReference type="PANTHER" id="PTHR33175">
    <property type="entry name" value="DNA-BINDING PROTEIN HU"/>
    <property type="match status" value="1"/>
</dbReference>
<dbReference type="InterPro" id="IPR010992">
    <property type="entry name" value="IHF-like_DNA-bd_dom_sf"/>
</dbReference>
<proteinExistence type="inferred from homology"/>
<evidence type="ECO:0000256" key="4">
    <source>
        <dbReference type="RuleBase" id="RU003939"/>
    </source>
</evidence>
<keyword evidence="3 6" id="KW-0238">DNA-binding</keyword>
<sequence>MNKGELIDMVANDISITKREAKIAVECVLENIANCLAKGDAARLVGFGTFGIRKRAARMARNPRTGEKISVKAMNVPFFKAGKELKEKVK</sequence>
<organism evidence="6 7">
    <name type="scientific">Candidatus Infernicultor aquiphilus</name>
    <dbReference type="NCBI Taxonomy" id="1805029"/>
    <lineage>
        <taxon>Bacteria</taxon>
        <taxon>Pseudomonadati</taxon>
        <taxon>Atribacterota</taxon>
        <taxon>Candidatus Phoenicimicrobiia</taxon>
        <taxon>Candidatus Pheonicimicrobiales</taxon>
        <taxon>Candidatus Phoenicimicrobiaceae</taxon>
        <taxon>Candidatus Infernicultor</taxon>
    </lineage>
</organism>
<dbReference type="GO" id="GO:0003677">
    <property type="term" value="F:DNA binding"/>
    <property type="evidence" value="ECO:0007669"/>
    <property type="project" value="UniProtKB-KW"/>
</dbReference>
<dbReference type="Pfam" id="PF00216">
    <property type="entry name" value="Bac_DNA_binding"/>
    <property type="match status" value="1"/>
</dbReference>
<reference evidence="5" key="1">
    <citation type="submission" date="2017-09" db="EMBL/GenBank/DDBJ databases">
        <title>Depth-based differentiation of microbial function through sediment-hosted aquifers and enrichment of novel symbionts in the deep terrestrial subsurface.</title>
        <authorList>
            <person name="Probst A.J."/>
            <person name="Ladd B."/>
            <person name="Jarett J.K."/>
            <person name="Geller-Mcgrath D.E."/>
            <person name="Sieber C.M.K."/>
            <person name="Emerson J.B."/>
            <person name="Anantharaman K."/>
            <person name="Thomas B.C."/>
            <person name="Malmstrom R."/>
            <person name="Stieglmeier M."/>
            <person name="Klingl A."/>
            <person name="Woyke T."/>
            <person name="Ryan C.M."/>
            <person name="Banfield J.F."/>
        </authorList>
    </citation>
    <scope>NUCLEOTIDE SEQUENCE</scope>
    <source>
        <strain evidence="5">CG_4_8_14_3_um_filter_34_18</strain>
    </source>
</reference>
<accession>A0A2M7K6E6</accession>
<evidence type="ECO:0000313" key="5">
    <source>
        <dbReference type="EMBL" id="PIX33714.1"/>
    </source>
</evidence>
<evidence type="ECO:0000313" key="7">
    <source>
        <dbReference type="Proteomes" id="UP000230646"/>
    </source>
</evidence>
<reference evidence="7 8" key="2">
    <citation type="submission" date="2017-09" db="EMBL/GenBank/DDBJ databases">
        <title>Depth-based differentiation of microbial function through sediment-hosted aquifers and enrichment of novel symbionts in the deep terrestrial subsurface.</title>
        <authorList>
            <person name="Probst A.J."/>
            <person name="Ladd B."/>
            <person name="Jarett J.K."/>
            <person name="Geller-Mcgrath D.E."/>
            <person name="Sieber C.M."/>
            <person name="Emerson J.B."/>
            <person name="Anantharaman K."/>
            <person name="Thomas B.C."/>
            <person name="Malmstrom R."/>
            <person name="Stieglmeier M."/>
            <person name="Klingl A."/>
            <person name="Woyke T."/>
            <person name="Ryan C.M."/>
            <person name="Banfield J.F."/>
        </authorList>
    </citation>
    <scope>NUCLEOTIDE SEQUENCE [LARGE SCALE GENOMIC DNA]</scope>
    <source>
        <strain evidence="6">CG_4_10_14_3_um_filter_34_13</strain>
    </source>
</reference>
<evidence type="ECO:0000256" key="2">
    <source>
        <dbReference type="ARBA" id="ARBA00023067"/>
    </source>
</evidence>
<comment type="caution">
    <text evidence="6">The sequence shown here is derived from an EMBL/GenBank/DDBJ whole genome shotgun (WGS) entry which is preliminary data.</text>
</comment>
<dbReference type="GO" id="GO:0030527">
    <property type="term" value="F:structural constituent of chromatin"/>
    <property type="evidence" value="ECO:0007669"/>
    <property type="project" value="InterPro"/>
</dbReference>
<dbReference type="EMBL" id="PFKO01000265">
    <property type="protein sequence ID" value="PIY32063.1"/>
    <property type="molecule type" value="Genomic_DNA"/>
</dbReference>
<name>A0A2M7PN45_9BACT</name>
<evidence type="ECO:0000256" key="1">
    <source>
        <dbReference type="ARBA" id="ARBA00010529"/>
    </source>
</evidence>
<evidence type="ECO:0000313" key="8">
    <source>
        <dbReference type="Proteomes" id="UP000231493"/>
    </source>
</evidence>
<evidence type="ECO:0000313" key="6">
    <source>
        <dbReference type="EMBL" id="PIY32063.1"/>
    </source>
</evidence>
<dbReference type="InterPro" id="IPR020816">
    <property type="entry name" value="Histone-like_DNA-bd_CS"/>
</dbReference>
<dbReference type="PROSITE" id="PS00045">
    <property type="entry name" value="HISTONE_LIKE"/>
    <property type="match status" value="1"/>
</dbReference>
<dbReference type="Proteomes" id="UP000230646">
    <property type="component" value="Unassembled WGS sequence"/>
</dbReference>
<dbReference type="Gene3D" id="4.10.520.10">
    <property type="entry name" value="IHF-like DNA-binding proteins"/>
    <property type="match status" value="1"/>
</dbReference>
<dbReference type="Proteomes" id="UP000231493">
    <property type="component" value="Unassembled WGS sequence"/>
</dbReference>
<dbReference type="GO" id="GO:0030261">
    <property type="term" value="P:chromosome condensation"/>
    <property type="evidence" value="ECO:0007669"/>
    <property type="project" value="UniProtKB-KW"/>
</dbReference>
<dbReference type="PRINTS" id="PR01727">
    <property type="entry name" value="DNABINDINGHU"/>
</dbReference>
<dbReference type="InterPro" id="IPR000119">
    <property type="entry name" value="Hist_DNA-bd"/>
</dbReference>
<dbReference type="AlphaFoldDB" id="A0A2M7PN45"/>
<keyword evidence="2" id="KW-0226">DNA condensation</keyword>
<accession>A0A2M7PN45</accession>
<protein>
    <submittedName>
        <fullName evidence="6">DNA-binding protein HU</fullName>
    </submittedName>
</protein>
<dbReference type="CDD" id="cd13831">
    <property type="entry name" value="HU"/>
    <property type="match status" value="1"/>
</dbReference>
<gene>
    <name evidence="6" type="ORF">COZ07_07015</name>
    <name evidence="5" type="ORF">COZ58_06450</name>
</gene>